<dbReference type="EMBL" id="CAJFCV020000005">
    <property type="protein sequence ID" value="CAG9121812.1"/>
    <property type="molecule type" value="Genomic_DNA"/>
</dbReference>
<dbReference type="Proteomes" id="UP000659654">
    <property type="component" value="Unassembled WGS sequence"/>
</dbReference>
<feature type="chain" id="PRO_5036204571" evidence="4">
    <location>
        <begin position="20"/>
        <end position="753"/>
    </location>
</feature>
<evidence type="ECO:0000313" key="5">
    <source>
        <dbReference type="EMBL" id="CAD5230752.1"/>
    </source>
</evidence>
<evidence type="ECO:0000313" key="6">
    <source>
        <dbReference type="Proteomes" id="UP000659654"/>
    </source>
</evidence>
<organism evidence="5 6">
    <name type="scientific">Bursaphelenchus xylophilus</name>
    <name type="common">Pinewood nematode worm</name>
    <name type="synonym">Aphelenchoides xylophilus</name>
    <dbReference type="NCBI Taxonomy" id="6326"/>
    <lineage>
        <taxon>Eukaryota</taxon>
        <taxon>Metazoa</taxon>
        <taxon>Ecdysozoa</taxon>
        <taxon>Nematoda</taxon>
        <taxon>Chromadorea</taxon>
        <taxon>Rhabditida</taxon>
        <taxon>Tylenchina</taxon>
        <taxon>Tylenchomorpha</taxon>
        <taxon>Aphelenchoidea</taxon>
        <taxon>Aphelenchoididae</taxon>
        <taxon>Bursaphelenchus</taxon>
    </lineage>
</organism>
<keyword evidence="3" id="KW-1133">Transmembrane helix</keyword>
<dbReference type="Proteomes" id="UP000582659">
    <property type="component" value="Unassembled WGS sequence"/>
</dbReference>
<feature type="transmembrane region" description="Helical" evidence="3">
    <location>
        <begin position="667"/>
        <end position="691"/>
    </location>
</feature>
<dbReference type="AlphaFoldDB" id="A0A7I8XM51"/>
<feature type="region of interest" description="Disordered" evidence="2">
    <location>
        <begin position="734"/>
        <end position="753"/>
    </location>
</feature>
<feature type="coiled-coil region" evidence="1">
    <location>
        <begin position="705"/>
        <end position="734"/>
    </location>
</feature>
<feature type="transmembrane region" description="Helical" evidence="3">
    <location>
        <begin position="385"/>
        <end position="406"/>
    </location>
</feature>
<dbReference type="OrthoDB" id="10480285at2759"/>
<feature type="compositionally biased region" description="Polar residues" evidence="2">
    <location>
        <begin position="740"/>
        <end position="753"/>
    </location>
</feature>
<proteinExistence type="predicted"/>
<feature type="signal peptide" evidence="4">
    <location>
        <begin position="1"/>
        <end position="19"/>
    </location>
</feature>
<dbReference type="EMBL" id="CAJFDI010000005">
    <property type="protein sequence ID" value="CAD5230752.1"/>
    <property type="molecule type" value="Genomic_DNA"/>
</dbReference>
<evidence type="ECO:0000256" key="1">
    <source>
        <dbReference type="SAM" id="Coils"/>
    </source>
</evidence>
<keyword evidence="3" id="KW-0812">Transmembrane</keyword>
<feature type="region of interest" description="Disordered" evidence="2">
    <location>
        <begin position="454"/>
        <end position="482"/>
    </location>
</feature>
<keyword evidence="1" id="KW-0175">Coiled coil</keyword>
<keyword evidence="3" id="KW-0472">Membrane</keyword>
<evidence type="ECO:0000256" key="2">
    <source>
        <dbReference type="SAM" id="MobiDB-lite"/>
    </source>
</evidence>
<name>A0A7I8XM51_BURXY</name>
<evidence type="ECO:0000256" key="4">
    <source>
        <dbReference type="SAM" id="SignalP"/>
    </source>
</evidence>
<keyword evidence="6" id="KW-1185">Reference proteome</keyword>
<evidence type="ECO:0000256" key="3">
    <source>
        <dbReference type="SAM" id="Phobius"/>
    </source>
</evidence>
<gene>
    <name evidence="5" type="ORF">BXYJ_LOCUS11138</name>
</gene>
<accession>A0A7I8XM51</accession>
<protein>
    <submittedName>
        <fullName evidence="5">(pine wood nematode) hypothetical protein</fullName>
    </submittedName>
</protein>
<comment type="caution">
    <text evidence="5">The sequence shown here is derived from an EMBL/GenBank/DDBJ whole genome shotgun (WGS) entry which is preliminary data.</text>
</comment>
<reference evidence="5" key="1">
    <citation type="submission" date="2020-09" db="EMBL/GenBank/DDBJ databases">
        <authorList>
            <person name="Kikuchi T."/>
        </authorList>
    </citation>
    <scope>NUCLEOTIDE SEQUENCE</scope>
    <source>
        <strain evidence="5">Ka4C1</strain>
    </source>
</reference>
<sequence>MDLAFVALFVFSLFNGLDAVIEYFSAIPIAPQTFFLIWKMSSDVYIHHPSAHFKIKSEIERDGESTRITETRPNILEVCKEHVGEHGVTICTYNSTSHRPGKKQTFKLEYYEKPASMLGTMEASGTSWFFPPSLRVVDNNEECIKLLLRTETNGKPPKRFNIEFKSNENNAEWIEAPESIEISKPQNLYSTEFCISTSSSDSASQATIKGTADYLFRFNAFCESTFTFMGKTYTIEEEYSGDGENLWSHVQRKNEPKIVFPIVTVHTKNGWFLNFSLPNITKKDDNEEPFRIDYKLDRYSRPFNWTAVPKRYLNDVTFVGHKVSINLTELVFRKRLPPDAEFRLFFRVRTANGWIWSQPSYSYKYSDKPSLAEFKMPDFAHSHMFFHRLVAVVMIFLIGASVAFVLKYMQKKEMLEMAGFSYRKLDSQQEGEFTKSPSSLGAAPLDSTIYDDSIPLEDLTPGPNIKHEEPEEDDSERPYSMDDNLDDTTTLCVCEQAIVLYSLNSSTQFQNDKVEYLAKTLTRKIADKVLNESLVLSRMVDLPKDADRCDALRNSMEQAPGNLVINIDPGTDQTCRISKRLVMQTPLIEFNAFAPNDSENWFVTFQSKSTYLKYQLQNIHGNDDMEIITFLIKATCAPTLGRSNLSEEYSRLQWSEVEARYTASLPAYGVIAGVATCMTITGFWMCGVFIYRTIENAELKEQRAIRLYIAELVKKEHEREEQEERARLAEMIKNYKKPAATQTNPSNIPSSTT</sequence>
<keyword evidence="4" id="KW-0732">Signal</keyword>